<dbReference type="GO" id="GO:0046417">
    <property type="term" value="P:chorismate metabolic process"/>
    <property type="evidence" value="ECO:0007669"/>
    <property type="project" value="InterPro"/>
</dbReference>
<dbReference type="PROSITE" id="PS51168">
    <property type="entry name" value="CHORISMATE_MUT_2"/>
    <property type="match status" value="1"/>
</dbReference>
<feature type="domain" description="Chorismate mutase" evidence="3">
    <location>
        <begin position="5"/>
        <end position="96"/>
    </location>
</feature>
<name>A0A3N2DZZ2_9GAMM</name>
<dbReference type="PANTHER" id="PTHR38041">
    <property type="entry name" value="CHORISMATE MUTASE"/>
    <property type="match status" value="1"/>
</dbReference>
<dbReference type="EC" id="5.4.99.5" evidence="1"/>
<gene>
    <name evidence="4" type="ORF">EDC56_0928</name>
</gene>
<dbReference type="OrthoDB" id="8445094at2"/>
<sequence>MKYIAYFLFSIVSAAANSDEVSSELFSLINARLSYMEDVAIYKSKRHRPVEDLERERITVDNSKRSAKRNELNPAYIEAFFKAQIDVAKAIRFRSRADMLTHPSSKFPRDLITDVRPCLIHLGDQITDKMRAYLDVHGSFESASFEEFNTAINVQYVTASDKQLLFRSLRKVKSLQREGE</sequence>
<dbReference type="InterPro" id="IPR036263">
    <property type="entry name" value="Chorismate_II_sf"/>
</dbReference>
<dbReference type="SUPFAM" id="SSF48600">
    <property type="entry name" value="Chorismate mutase II"/>
    <property type="match status" value="1"/>
</dbReference>
<dbReference type="InterPro" id="IPR051331">
    <property type="entry name" value="Chorismate_mutase-related"/>
</dbReference>
<dbReference type="Proteomes" id="UP000275394">
    <property type="component" value="Unassembled WGS sequence"/>
</dbReference>
<dbReference type="Gene3D" id="1.20.59.10">
    <property type="entry name" value="Chorismate mutase"/>
    <property type="match status" value="1"/>
</dbReference>
<dbReference type="PANTHER" id="PTHR38041:SF2">
    <property type="entry name" value="SECRETED CHORISMATE MUTASE"/>
    <property type="match status" value="1"/>
</dbReference>
<evidence type="ECO:0000256" key="1">
    <source>
        <dbReference type="ARBA" id="ARBA00012404"/>
    </source>
</evidence>
<dbReference type="GO" id="GO:0009697">
    <property type="term" value="P:salicylic acid biosynthetic process"/>
    <property type="evidence" value="ECO:0007669"/>
    <property type="project" value="TreeGrafter"/>
</dbReference>
<dbReference type="GO" id="GO:0004106">
    <property type="term" value="F:chorismate mutase activity"/>
    <property type="evidence" value="ECO:0007669"/>
    <property type="project" value="UniProtKB-EC"/>
</dbReference>
<evidence type="ECO:0000259" key="3">
    <source>
        <dbReference type="PROSITE" id="PS51168"/>
    </source>
</evidence>
<protein>
    <recommendedName>
        <fullName evidence="1">chorismate mutase</fullName>
        <ecNumber evidence="1">5.4.99.5</ecNumber>
    </recommendedName>
</protein>
<proteinExistence type="predicted"/>
<accession>A0A3N2DZZ2</accession>
<organism evidence="4 5">
    <name type="scientific">Sinobacterium caligoides</name>
    <dbReference type="NCBI Taxonomy" id="933926"/>
    <lineage>
        <taxon>Bacteria</taxon>
        <taxon>Pseudomonadati</taxon>
        <taxon>Pseudomonadota</taxon>
        <taxon>Gammaproteobacteria</taxon>
        <taxon>Cellvibrionales</taxon>
        <taxon>Spongiibacteraceae</taxon>
        <taxon>Sinobacterium</taxon>
    </lineage>
</organism>
<dbReference type="InterPro" id="IPR002701">
    <property type="entry name" value="CM_II_prokaryot"/>
</dbReference>
<comment type="caution">
    <text evidence="4">The sequence shown here is derived from an EMBL/GenBank/DDBJ whole genome shotgun (WGS) entry which is preliminary data.</text>
</comment>
<evidence type="ECO:0000256" key="2">
    <source>
        <dbReference type="ARBA" id="ARBA00023235"/>
    </source>
</evidence>
<dbReference type="InterPro" id="IPR036979">
    <property type="entry name" value="CM_dom_sf"/>
</dbReference>
<reference evidence="4 5" key="1">
    <citation type="submission" date="2018-11" db="EMBL/GenBank/DDBJ databases">
        <title>Genomic Encyclopedia of Type Strains, Phase IV (KMG-IV): sequencing the most valuable type-strain genomes for metagenomic binning, comparative biology and taxonomic classification.</title>
        <authorList>
            <person name="Goeker M."/>
        </authorList>
    </citation>
    <scope>NUCLEOTIDE SEQUENCE [LARGE SCALE GENOMIC DNA]</scope>
    <source>
        <strain evidence="4 5">DSM 100316</strain>
    </source>
</reference>
<dbReference type="SMART" id="SM00830">
    <property type="entry name" value="CM_2"/>
    <property type="match status" value="1"/>
</dbReference>
<dbReference type="RefSeq" id="WP_123711307.1">
    <property type="nucleotide sequence ID" value="NZ_RKHR01000003.1"/>
</dbReference>
<dbReference type="AlphaFoldDB" id="A0A3N2DZZ2"/>
<keyword evidence="5" id="KW-1185">Reference proteome</keyword>
<dbReference type="Pfam" id="PF01817">
    <property type="entry name" value="CM_2"/>
    <property type="match status" value="1"/>
</dbReference>
<evidence type="ECO:0000313" key="4">
    <source>
        <dbReference type="EMBL" id="ROS05398.1"/>
    </source>
</evidence>
<dbReference type="EMBL" id="RKHR01000003">
    <property type="protein sequence ID" value="ROS05398.1"/>
    <property type="molecule type" value="Genomic_DNA"/>
</dbReference>
<evidence type="ECO:0000313" key="5">
    <source>
        <dbReference type="Proteomes" id="UP000275394"/>
    </source>
</evidence>
<keyword evidence="2" id="KW-0413">Isomerase</keyword>